<evidence type="ECO:0008006" key="10">
    <source>
        <dbReference type="Google" id="ProtNLM"/>
    </source>
</evidence>
<dbReference type="InterPro" id="IPR013325">
    <property type="entry name" value="RNA_pol_sigma_r2"/>
</dbReference>
<dbReference type="GO" id="GO:0003677">
    <property type="term" value="F:DNA binding"/>
    <property type="evidence" value="ECO:0007669"/>
    <property type="project" value="UniProtKB-KW"/>
</dbReference>
<dbReference type="SUPFAM" id="SSF88946">
    <property type="entry name" value="Sigma2 domain of RNA polymerase sigma factors"/>
    <property type="match status" value="1"/>
</dbReference>
<dbReference type="InterPro" id="IPR014284">
    <property type="entry name" value="RNA_pol_sigma-70_dom"/>
</dbReference>
<reference evidence="8 9" key="1">
    <citation type="journal article" date="2016" name="Nat. Commun.">
        <title>Thousands of microbial genomes shed light on interconnected biogeochemical processes in an aquifer system.</title>
        <authorList>
            <person name="Anantharaman K."/>
            <person name="Brown C.T."/>
            <person name="Hug L.A."/>
            <person name="Sharon I."/>
            <person name="Castelle C.J."/>
            <person name="Probst A.J."/>
            <person name="Thomas B.C."/>
            <person name="Singh A."/>
            <person name="Wilkins M.J."/>
            <person name="Karaoz U."/>
            <person name="Brodie E.L."/>
            <person name="Williams K.H."/>
            <person name="Hubbard S.S."/>
            <person name="Banfield J.F."/>
        </authorList>
    </citation>
    <scope>NUCLEOTIDE SEQUENCE [LARGE SCALE GENOMIC DNA]</scope>
</reference>
<feature type="domain" description="RNA polymerase sigma-70 region 2" evidence="6">
    <location>
        <begin position="20"/>
        <end position="80"/>
    </location>
</feature>
<comment type="similarity">
    <text evidence="1">Belongs to the sigma-70 factor family. ECF subfamily.</text>
</comment>
<dbReference type="EMBL" id="MFLJ01000024">
    <property type="protein sequence ID" value="OGG64424.1"/>
    <property type="molecule type" value="Genomic_DNA"/>
</dbReference>
<dbReference type="InterPro" id="IPR013324">
    <property type="entry name" value="RNA_pol_sigma_r3/r4-like"/>
</dbReference>
<dbReference type="SUPFAM" id="SSF88659">
    <property type="entry name" value="Sigma3 and sigma4 domains of RNA polymerase sigma factors"/>
    <property type="match status" value="1"/>
</dbReference>
<evidence type="ECO:0000256" key="2">
    <source>
        <dbReference type="ARBA" id="ARBA00023015"/>
    </source>
</evidence>
<dbReference type="NCBIfam" id="TIGR02937">
    <property type="entry name" value="sigma70-ECF"/>
    <property type="match status" value="1"/>
</dbReference>
<dbReference type="GO" id="GO:0006352">
    <property type="term" value="P:DNA-templated transcription initiation"/>
    <property type="evidence" value="ECO:0007669"/>
    <property type="project" value="InterPro"/>
</dbReference>
<dbReference type="InterPro" id="IPR007627">
    <property type="entry name" value="RNA_pol_sigma70_r2"/>
</dbReference>
<sequence length="179" mass="21073">MESDILKNKFIRIYNGESSSIFRFCFLRTSDKEVAIDLMQDTFMRFWNSLSRGGKEIRNERAFLFAIARNSITDWYRKKRTLSLESLAENSEMDVEAFMNTPQKEEIEMAHEAKFLMEKICELDPLYQHVIYFRFVEGLGPKEIAEILGESMNVVSVRIHRGIKQLRSVAGYDEKKHEK</sequence>
<dbReference type="Pfam" id="PF08281">
    <property type="entry name" value="Sigma70_r4_2"/>
    <property type="match status" value="1"/>
</dbReference>
<evidence type="ECO:0000259" key="7">
    <source>
        <dbReference type="Pfam" id="PF08281"/>
    </source>
</evidence>
<dbReference type="PANTHER" id="PTHR43133:SF52">
    <property type="entry name" value="ECF RNA POLYMERASE SIGMA FACTOR SIGL"/>
    <property type="match status" value="1"/>
</dbReference>
<dbReference type="GO" id="GO:0016987">
    <property type="term" value="F:sigma factor activity"/>
    <property type="evidence" value="ECO:0007669"/>
    <property type="project" value="UniProtKB-KW"/>
</dbReference>
<dbReference type="CDD" id="cd06171">
    <property type="entry name" value="Sigma70_r4"/>
    <property type="match status" value="1"/>
</dbReference>
<protein>
    <recommendedName>
        <fullName evidence="10">RNA polymerase sigma factor 70 region 4 type 2 domain-containing protein</fullName>
    </recommendedName>
</protein>
<keyword evidence="4" id="KW-0238">DNA-binding</keyword>
<evidence type="ECO:0000256" key="4">
    <source>
        <dbReference type="ARBA" id="ARBA00023125"/>
    </source>
</evidence>
<dbReference type="PANTHER" id="PTHR43133">
    <property type="entry name" value="RNA POLYMERASE ECF-TYPE SIGMA FACTO"/>
    <property type="match status" value="1"/>
</dbReference>
<feature type="domain" description="RNA polymerase sigma factor 70 region 4 type 2" evidence="7">
    <location>
        <begin position="116"/>
        <end position="166"/>
    </location>
</feature>
<evidence type="ECO:0000256" key="5">
    <source>
        <dbReference type="ARBA" id="ARBA00023163"/>
    </source>
</evidence>
<comment type="caution">
    <text evidence="8">The sequence shown here is derived from an EMBL/GenBank/DDBJ whole genome shotgun (WGS) entry which is preliminary data.</text>
</comment>
<name>A0A1F6DSL6_9BACT</name>
<dbReference type="Gene3D" id="1.10.1740.10">
    <property type="match status" value="1"/>
</dbReference>
<dbReference type="Gene3D" id="1.10.10.10">
    <property type="entry name" value="Winged helix-like DNA-binding domain superfamily/Winged helix DNA-binding domain"/>
    <property type="match status" value="1"/>
</dbReference>
<evidence type="ECO:0000256" key="1">
    <source>
        <dbReference type="ARBA" id="ARBA00010641"/>
    </source>
</evidence>
<keyword evidence="2" id="KW-0805">Transcription regulation</keyword>
<organism evidence="8 9">
    <name type="scientific">Candidatus Kaiserbacteria bacterium RIFCSPHIGHO2_02_FULL_55_17</name>
    <dbReference type="NCBI Taxonomy" id="1798496"/>
    <lineage>
        <taxon>Bacteria</taxon>
        <taxon>Candidatus Kaiseribacteriota</taxon>
    </lineage>
</organism>
<dbReference type="InterPro" id="IPR013249">
    <property type="entry name" value="RNA_pol_sigma70_r4_t2"/>
</dbReference>
<proteinExistence type="inferred from homology"/>
<dbReference type="InterPro" id="IPR036388">
    <property type="entry name" value="WH-like_DNA-bd_sf"/>
</dbReference>
<evidence type="ECO:0000313" key="9">
    <source>
        <dbReference type="Proteomes" id="UP000177232"/>
    </source>
</evidence>
<dbReference type="STRING" id="1798496.A3C94_02485"/>
<evidence type="ECO:0000259" key="6">
    <source>
        <dbReference type="Pfam" id="PF04542"/>
    </source>
</evidence>
<evidence type="ECO:0000313" key="8">
    <source>
        <dbReference type="EMBL" id="OGG64424.1"/>
    </source>
</evidence>
<keyword evidence="3" id="KW-0731">Sigma factor</keyword>
<dbReference type="AlphaFoldDB" id="A0A1F6DSL6"/>
<evidence type="ECO:0000256" key="3">
    <source>
        <dbReference type="ARBA" id="ARBA00023082"/>
    </source>
</evidence>
<gene>
    <name evidence="8" type="ORF">A3C94_02485</name>
</gene>
<dbReference type="Pfam" id="PF04542">
    <property type="entry name" value="Sigma70_r2"/>
    <property type="match status" value="1"/>
</dbReference>
<dbReference type="InterPro" id="IPR039425">
    <property type="entry name" value="RNA_pol_sigma-70-like"/>
</dbReference>
<keyword evidence="5" id="KW-0804">Transcription</keyword>
<dbReference type="Proteomes" id="UP000177232">
    <property type="component" value="Unassembled WGS sequence"/>
</dbReference>
<accession>A0A1F6DSL6</accession>